<evidence type="ECO:0000256" key="1">
    <source>
        <dbReference type="ARBA" id="ARBA00005010"/>
    </source>
</evidence>
<organism evidence="9 10">
    <name type="scientific">Shewanella submarina</name>
    <dbReference type="NCBI Taxonomy" id="2016376"/>
    <lineage>
        <taxon>Bacteria</taxon>
        <taxon>Pseudomonadati</taxon>
        <taxon>Pseudomonadota</taxon>
        <taxon>Gammaproteobacteria</taxon>
        <taxon>Alteromonadales</taxon>
        <taxon>Shewanellaceae</taxon>
        <taxon>Shewanella</taxon>
    </lineage>
</organism>
<evidence type="ECO:0000256" key="2">
    <source>
        <dbReference type="ARBA" id="ARBA00012400"/>
    </source>
</evidence>
<evidence type="ECO:0000256" key="6">
    <source>
        <dbReference type="ARBA" id="ARBA00047561"/>
    </source>
</evidence>
<accession>A0ABV7GAE5</accession>
<dbReference type="Gene3D" id="3.40.50.720">
    <property type="entry name" value="NAD(P)-binding Rossmann-like Domain"/>
    <property type="match status" value="1"/>
</dbReference>
<keyword evidence="10" id="KW-1185">Reference proteome</keyword>
<comment type="caution">
    <text evidence="9">The sequence shown here is derived from an EMBL/GenBank/DDBJ whole genome shotgun (WGS) entry which is preliminary data.</text>
</comment>
<comment type="catalytic activity">
    <reaction evidence="6">
        <text>precorrin-2 + NAD(+) = sirohydrochlorin + NADH + 2 H(+)</text>
        <dbReference type="Rhea" id="RHEA:15613"/>
        <dbReference type="ChEBI" id="CHEBI:15378"/>
        <dbReference type="ChEBI" id="CHEBI:57540"/>
        <dbReference type="ChEBI" id="CHEBI:57945"/>
        <dbReference type="ChEBI" id="CHEBI:58351"/>
        <dbReference type="ChEBI" id="CHEBI:58827"/>
        <dbReference type="EC" id="1.3.1.76"/>
    </reaction>
</comment>
<dbReference type="Proteomes" id="UP001595621">
    <property type="component" value="Unassembled WGS sequence"/>
</dbReference>
<evidence type="ECO:0000313" key="9">
    <source>
        <dbReference type="EMBL" id="MFC3138300.1"/>
    </source>
</evidence>
<dbReference type="EC" id="1.3.1.76" evidence="2"/>
<feature type="domain" description="Sirohaem synthase dimerisation" evidence="7">
    <location>
        <begin position="150"/>
        <end position="184"/>
    </location>
</feature>
<evidence type="ECO:0000256" key="5">
    <source>
        <dbReference type="ARBA" id="ARBA00023244"/>
    </source>
</evidence>
<dbReference type="InterPro" id="IPR037115">
    <property type="entry name" value="Sirohaem_synt_dimer_dom_sf"/>
</dbReference>
<dbReference type="SUPFAM" id="SSF75615">
    <property type="entry name" value="Siroheme synthase middle domains-like"/>
    <property type="match status" value="1"/>
</dbReference>
<feature type="domain" description="Siroheme synthase central" evidence="8">
    <location>
        <begin position="119"/>
        <end position="146"/>
    </location>
</feature>
<dbReference type="InterPro" id="IPR006367">
    <property type="entry name" value="Sirohaem_synthase_N"/>
</dbReference>
<dbReference type="EMBL" id="JBHRTD010000011">
    <property type="protein sequence ID" value="MFC3138300.1"/>
    <property type="molecule type" value="Genomic_DNA"/>
</dbReference>
<protein>
    <recommendedName>
        <fullName evidence="2">precorrin-2 dehydrogenase</fullName>
        <ecNumber evidence="2">1.3.1.76</ecNumber>
    </recommendedName>
</protein>
<proteinExistence type="predicted"/>
<dbReference type="Pfam" id="PF10414">
    <property type="entry name" value="CysG_dimeriser"/>
    <property type="match status" value="1"/>
</dbReference>
<reference evidence="10" key="1">
    <citation type="journal article" date="2019" name="Int. J. Syst. Evol. Microbiol.">
        <title>The Global Catalogue of Microorganisms (GCM) 10K type strain sequencing project: providing services to taxonomists for standard genome sequencing and annotation.</title>
        <authorList>
            <consortium name="The Broad Institute Genomics Platform"/>
            <consortium name="The Broad Institute Genome Sequencing Center for Infectious Disease"/>
            <person name="Wu L."/>
            <person name="Ma J."/>
        </authorList>
    </citation>
    <scope>NUCLEOTIDE SEQUENCE [LARGE SCALE GENOMIC DNA]</scope>
    <source>
        <strain evidence="10">KCTC 52277</strain>
    </source>
</reference>
<dbReference type="NCBIfam" id="TIGR01470">
    <property type="entry name" value="cysG_Nterm"/>
    <property type="match status" value="1"/>
</dbReference>
<gene>
    <name evidence="9" type="ORF">ACFOE0_08880</name>
</gene>
<evidence type="ECO:0000256" key="3">
    <source>
        <dbReference type="ARBA" id="ARBA00023002"/>
    </source>
</evidence>
<dbReference type="InterPro" id="IPR036291">
    <property type="entry name" value="NAD(P)-bd_dom_sf"/>
</dbReference>
<keyword evidence="4" id="KW-0520">NAD</keyword>
<dbReference type="PANTHER" id="PTHR35330:SF1">
    <property type="entry name" value="SIROHEME BIOSYNTHESIS PROTEIN MET8"/>
    <property type="match status" value="1"/>
</dbReference>
<keyword evidence="3" id="KW-0560">Oxidoreductase</keyword>
<dbReference type="InterPro" id="IPR019478">
    <property type="entry name" value="Sirohaem_synthase_dimer_dom"/>
</dbReference>
<evidence type="ECO:0000256" key="4">
    <source>
        <dbReference type="ARBA" id="ARBA00023027"/>
    </source>
</evidence>
<evidence type="ECO:0000259" key="7">
    <source>
        <dbReference type="Pfam" id="PF10414"/>
    </source>
</evidence>
<dbReference type="RefSeq" id="WP_248937816.1">
    <property type="nucleotide sequence ID" value="NZ_JAKILF010000015.1"/>
</dbReference>
<dbReference type="Pfam" id="PF14824">
    <property type="entry name" value="Sirohm_synth_M"/>
    <property type="match status" value="1"/>
</dbReference>
<dbReference type="InterPro" id="IPR028161">
    <property type="entry name" value="Met8-like"/>
</dbReference>
<evidence type="ECO:0000259" key="8">
    <source>
        <dbReference type="Pfam" id="PF14824"/>
    </source>
</evidence>
<dbReference type="Gene3D" id="1.10.8.210">
    <property type="entry name" value="Sirohaem synthase, dimerisation domain"/>
    <property type="match status" value="1"/>
</dbReference>
<dbReference type="PANTHER" id="PTHR35330">
    <property type="entry name" value="SIROHEME BIOSYNTHESIS PROTEIN MET8"/>
    <property type="match status" value="1"/>
</dbReference>
<evidence type="ECO:0000313" key="10">
    <source>
        <dbReference type="Proteomes" id="UP001595621"/>
    </source>
</evidence>
<dbReference type="InterPro" id="IPR028281">
    <property type="entry name" value="Sirohaem_synthase_central"/>
</dbReference>
<name>A0ABV7GAE5_9GAMM</name>
<comment type="pathway">
    <text evidence="1">Porphyrin-containing compound metabolism; siroheme biosynthesis; sirohydrochlorin from precorrin-2: step 1/1.</text>
</comment>
<dbReference type="Pfam" id="PF13241">
    <property type="entry name" value="NAD_binding_7"/>
    <property type="match status" value="1"/>
</dbReference>
<dbReference type="Gene3D" id="3.30.160.110">
    <property type="entry name" value="Siroheme synthase, domain 2"/>
    <property type="match status" value="1"/>
</dbReference>
<sequence>MQYFPLFVDTQKLKVLIVGGGEVAARKLDLLARTNAEINLIAPEVIEEILLRAEKEEVRVQTRAALPEDMPGWDLVYLATDSESLNLSLAAAAKEAGALVNVVDTPRACDFITPSIVDRGRMVVAISTAGAAPVFARQIRAKLEAMLPQSLSPLLNFVASRRDDVQQRLPSGKARRIFWERFFQFNGDRFDSQTELCYDLSFNNVATQGELLLLETDINPELLPLAVVPLLQRLDAVYAECEIPEALNELLRRDASRGTLPKLSELSQQLQRGERLLVYADKACIDSLRAHFPEARFLQPGAL</sequence>
<keyword evidence="5" id="KW-0627">Porphyrin biosynthesis</keyword>
<dbReference type="SUPFAM" id="SSF51735">
    <property type="entry name" value="NAD(P)-binding Rossmann-fold domains"/>
    <property type="match status" value="1"/>
</dbReference>